<comment type="caution">
    <text evidence="1">The sequence shown here is derived from an EMBL/GenBank/DDBJ whole genome shotgun (WGS) entry which is preliminary data.</text>
</comment>
<organism evidence="1 2">
    <name type="scientific">Choristoneura fumiferana</name>
    <name type="common">Spruce budworm moth</name>
    <name type="synonym">Archips fumiferana</name>
    <dbReference type="NCBI Taxonomy" id="7141"/>
    <lineage>
        <taxon>Eukaryota</taxon>
        <taxon>Metazoa</taxon>
        <taxon>Ecdysozoa</taxon>
        <taxon>Arthropoda</taxon>
        <taxon>Hexapoda</taxon>
        <taxon>Insecta</taxon>
        <taxon>Pterygota</taxon>
        <taxon>Neoptera</taxon>
        <taxon>Endopterygota</taxon>
        <taxon>Lepidoptera</taxon>
        <taxon>Glossata</taxon>
        <taxon>Ditrysia</taxon>
        <taxon>Tortricoidea</taxon>
        <taxon>Tortricidae</taxon>
        <taxon>Tortricinae</taxon>
        <taxon>Choristoneura</taxon>
    </lineage>
</organism>
<dbReference type="Proteomes" id="UP001064048">
    <property type="component" value="Chromosome Z"/>
</dbReference>
<sequence length="524" mass="60373">MATFDNKIWLLKRIRDAFVATDDTGLCEIVMIGEDFSKVFQAKALDERERVRDERLCQPSTSRWRDGIGNISEDEEKEIVTQFDTYPQLEDSEEDDLLSGSYIRYDEIGGHRQRSNTAQWLEKKEEALKKAAKIKVIKWDDTSTELTEDLIAEEFTKIEFKKPCKQKSKLADQLVNCPEMPHRHFMEYAKYDGTAQIGFPTKVFKIFMSMLSEEHQNYPLVVCIMASALIRDLIGLICYKYSIEHPEMKFADIDEYGLCIAEDDGEVDWAFPCLDANEPCSKFGFTCLGLVDLKCKNELIQATSSLPDDGFGFAGFHMFYKGTDSEGSHHNLSRHNTGGSATSEAVKSALEAVGEGLYKRNDRERDKLHKIATEAPQYKTYRVYSLRKFRPNKLVQLGISLDKIEVEPLTANKHYFMSKSKYFLHTIDTIAWCQMLEAKSSKCVFRIVYTGKQAASPNRNTSSFFQPNNEYKFHVFESDHATAKEIVEKINTILEMRNSPCRREYKEKKLQPRRSFHSRHMTGS</sequence>
<gene>
    <name evidence="1" type="ORF">MSG28_000177</name>
</gene>
<reference evidence="1 2" key="1">
    <citation type="journal article" date="2022" name="Genome Biol. Evol.">
        <title>The Spruce Budworm Genome: Reconstructing the Evolutionary History of Antifreeze Proteins.</title>
        <authorList>
            <person name="Beliveau C."/>
            <person name="Gagne P."/>
            <person name="Picq S."/>
            <person name="Vernygora O."/>
            <person name="Keeling C.I."/>
            <person name="Pinkney K."/>
            <person name="Doucet D."/>
            <person name="Wen F."/>
            <person name="Johnston J.S."/>
            <person name="Maaroufi H."/>
            <person name="Boyle B."/>
            <person name="Laroche J."/>
            <person name="Dewar K."/>
            <person name="Juretic N."/>
            <person name="Blackburn G."/>
            <person name="Nisole A."/>
            <person name="Brunet B."/>
            <person name="Brandao M."/>
            <person name="Lumley L."/>
            <person name="Duan J."/>
            <person name="Quan G."/>
            <person name="Lucarotti C.J."/>
            <person name="Roe A.D."/>
            <person name="Sperling F.A.H."/>
            <person name="Levesque R.C."/>
            <person name="Cusson M."/>
        </authorList>
    </citation>
    <scope>NUCLEOTIDE SEQUENCE [LARGE SCALE GENOMIC DNA]</scope>
    <source>
        <strain evidence="1">Glfc:IPQL:Cfum</strain>
    </source>
</reference>
<name>A0ACC0JZG5_CHOFU</name>
<evidence type="ECO:0000313" key="2">
    <source>
        <dbReference type="Proteomes" id="UP001064048"/>
    </source>
</evidence>
<protein>
    <submittedName>
        <fullName evidence="1">Uncharacterized protein</fullName>
    </submittedName>
</protein>
<evidence type="ECO:0000313" key="1">
    <source>
        <dbReference type="EMBL" id="KAI8429546.1"/>
    </source>
</evidence>
<accession>A0ACC0JZG5</accession>
<dbReference type="EMBL" id="CM046131">
    <property type="protein sequence ID" value="KAI8429546.1"/>
    <property type="molecule type" value="Genomic_DNA"/>
</dbReference>
<keyword evidence="2" id="KW-1185">Reference proteome</keyword>
<proteinExistence type="predicted"/>